<dbReference type="InterPro" id="IPR033186">
    <property type="entry name" value="HerA_C"/>
</dbReference>
<reference evidence="2 3" key="1">
    <citation type="submission" date="2019-01" db="EMBL/GenBank/DDBJ databases">
        <title>Genomic analysis of febrile catheter-associated UTI E. coli isolates.</title>
        <authorList>
            <person name="Potter R."/>
            <person name="Zou Z."/>
            <person name="Henderson J."/>
            <person name="Dantas G."/>
        </authorList>
    </citation>
    <scope>NUCLEOTIDE SEQUENCE [LARGE SCALE GENOMIC DNA]</scope>
    <source>
        <strain evidence="2 3">29_CAASB</strain>
    </source>
</reference>
<gene>
    <name evidence="2" type="ORF">EPS76_29980</name>
</gene>
<dbReference type="InterPro" id="IPR027417">
    <property type="entry name" value="P-loop_NTPase"/>
</dbReference>
<dbReference type="PANTHER" id="PTHR30121:SF6">
    <property type="entry name" value="SLR6007 PROTEIN"/>
    <property type="match status" value="1"/>
</dbReference>
<name>A0A444R378_ECOLX</name>
<feature type="non-terminal residue" evidence="2">
    <location>
        <position position="202"/>
    </location>
</feature>
<feature type="domain" description="Helicase HerA-like C-terminal" evidence="1">
    <location>
        <begin position="5"/>
        <end position="202"/>
    </location>
</feature>
<protein>
    <submittedName>
        <fullName evidence="2">DUF853 family protein</fullName>
    </submittedName>
</protein>
<proteinExistence type="predicted"/>
<sequence length="202" mass="21671">MSEPLLIARTPDTELFLLPGMANRHGLITGATGTGKTVTLQKLAESLSEIGVPVFMADVKGDLTGVAEEGTSSEKLLARLKNIGVNDWQPHANPVVVWDIFGEKGHPVRATVSDLGPLLLARLLNLNDVQSGVLNIIFRIADDQGLLLLDFKDLRAITQYIGDNAKSFQNQYGNISSASVGAIQRGLLSLEQQGAAHFFGEP</sequence>
<dbReference type="Gene3D" id="3.40.50.300">
    <property type="entry name" value="P-loop containing nucleotide triphosphate hydrolases"/>
    <property type="match status" value="1"/>
</dbReference>
<dbReference type="Proteomes" id="UP000288730">
    <property type="component" value="Unassembled WGS sequence"/>
</dbReference>
<evidence type="ECO:0000313" key="3">
    <source>
        <dbReference type="Proteomes" id="UP000288730"/>
    </source>
</evidence>
<dbReference type="EMBL" id="SCJN01000697">
    <property type="protein sequence ID" value="RXC93962.1"/>
    <property type="molecule type" value="Genomic_DNA"/>
</dbReference>
<evidence type="ECO:0000313" key="2">
    <source>
        <dbReference type="EMBL" id="RXC93962.1"/>
    </source>
</evidence>
<accession>A0A444R378</accession>
<dbReference type="InterPro" id="IPR051162">
    <property type="entry name" value="T4SS_component"/>
</dbReference>
<dbReference type="SUPFAM" id="SSF52540">
    <property type="entry name" value="P-loop containing nucleoside triphosphate hydrolases"/>
    <property type="match status" value="1"/>
</dbReference>
<dbReference type="PANTHER" id="PTHR30121">
    <property type="entry name" value="UNCHARACTERIZED PROTEIN YJGR-RELATED"/>
    <property type="match status" value="1"/>
</dbReference>
<comment type="caution">
    <text evidence="2">The sequence shown here is derived from an EMBL/GenBank/DDBJ whole genome shotgun (WGS) entry which is preliminary data.</text>
</comment>
<organism evidence="2 3">
    <name type="scientific">Escherichia coli</name>
    <dbReference type="NCBI Taxonomy" id="562"/>
    <lineage>
        <taxon>Bacteria</taxon>
        <taxon>Pseudomonadati</taxon>
        <taxon>Pseudomonadota</taxon>
        <taxon>Gammaproteobacteria</taxon>
        <taxon>Enterobacterales</taxon>
        <taxon>Enterobacteriaceae</taxon>
        <taxon>Escherichia</taxon>
    </lineage>
</organism>
<evidence type="ECO:0000259" key="1">
    <source>
        <dbReference type="Pfam" id="PF05872"/>
    </source>
</evidence>
<dbReference type="Pfam" id="PF05872">
    <property type="entry name" value="HerA_C"/>
    <property type="match status" value="1"/>
</dbReference>
<dbReference type="AlphaFoldDB" id="A0A444R378"/>